<keyword evidence="3" id="KW-1185">Reference proteome</keyword>
<reference evidence="2 3" key="1">
    <citation type="journal article" date="2018" name="Sci. Rep.">
        <title>Comparative genomics provides insights into the lifestyle and reveals functional heterogeneity of dark septate endophytic fungi.</title>
        <authorList>
            <person name="Knapp D.G."/>
            <person name="Nemeth J.B."/>
            <person name="Barry K."/>
            <person name="Hainaut M."/>
            <person name="Henrissat B."/>
            <person name="Johnson J."/>
            <person name="Kuo A."/>
            <person name="Lim J.H.P."/>
            <person name="Lipzen A."/>
            <person name="Nolan M."/>
            <person name="Ohm R.A."/>
            <person name="Tamas L."/>
            <person name="Grigoriev I.V."/>
            <person name="Spatafora J.W."/>
            <person name="Nagy L.G."/>
            <person name="Kovacs G.M."/>
        </authorList>
    </citation>
    <scope>NUCLEOTIDE SEQUENCE [LARGE SCALE GENOMIC DNA]</scope>
    <source>
        <strain evidence="2 3">DSE2036</strain>
    </source>
</reference>
<organism evidence="2 3">
    <name type="scientific">Periconia macrospinosa</name>
    <dbReference type="NCBI Taxonomy" id="97972"/>
    <lineage>
        <taxon>Eukaryota</taxon>
        <taxon>Fungi</taxon>
        <taxon>Dikarya</taxon>
        <taxon>Ascomycota</taxon>
        <taxon>Pezizomycotina</taxon>
        <taxon>Dothideomycetes</taxon>
        <taxon>Pleosporomycetidae</taxon>
        <taxon>Pleosporales</taxon>
        <taxon>Massarineae</taxon>
        <taxon>Periconiaceae</taxon>
        <taxon>Periconia</taxon>
    </lineage>
</organism>
<gene>
    <name evidence="2" type="ORF">DM02DRAFT_171211</name>
</gene>
<accession>A0A2V1DAB6</accession>
<keyword evidence="1" id="KW-0472">Membrane</keyword>
<evidence type="ECO:0000313" key="3">
    <source>
        <dbReference type="Proteomes" id="UP000244855"/>
    </source>
</evidence>
<name>A0A2V1DAB6_9PLEO</name>
<feature type="transmembrane region" description="Helical" evidence="1">
    <location>
        <begin position="80"/>
        <end position="100"/>
    </location>
</feature>
<dbReference type="Proteomes" id="UP000244855">
    <property type="component" value="Unassembled WGS sequence"/>
</dbReference>
<sequence length="199" mass="22838">MSRTNDTHGLITCDDAAGPFSLIDRFTYSVCNANYRLLMTWETRRCLVHVGCLIVFVFVSEICFFLHVCVSSGRNSGSGFFAWFCFFVFFLLIVWVYWFIPVVGIYHVCRPFGMGIFPCLLYFFFFSNFPSGVVVDFVSSFFSLPSMSVISVLFFGGGGFLRELRGRSESNNFCLFFFTCFLRVRNNVEGEMQINIPSQ</sequence>
<dbReference type="EMBL" id="KZ805512">
    <property type="protein sequence ID" value="PVH94991.1"/>
    <property type="molecule type" value="Genomic_DNA"/>
</dbReference>
<protein>
    <submittedName>
        <fullName evidence="2">Uncharacterized protein</fullName>
    </submittedName>
</protein>
<keyword evidence="1" id="KW-1133">Transmembrane helix</keyword>
<evidence type="ECO:0000256" key="1">
    <source>
        <dbReference type="SAM" id="Phobius"/>
    </source>
</evidence>
<evidence type="ECO:0000313" key="2">
    <source>
        <dbReference type="EMBL" id="PVH94991.1"/>
    </source>
</evidence>
<proteinExistence type="predicted"/>
<feature type="transmembrane region" description="Helical" evidence="1">
    <location>
        <begin position="141"/>
        <end position="161"/>
    </location>
</feature>
<keyword evidence="1" id="KW-0812">Transmembrane</keyword>
<feature type="transmembrane region" description="Helical" evidence="1">
    <location>
        <begin position="112"/>
        <end position="129"/>
    </location>
</feature>
<feature type="transmembrane region" description="Helical" evidence="1">
    <location>
        <begin position="46"/>
        <end position="68"/>
    </location>
</feature>
<dbReference type="AlphaFoldDB" id="A0A2V1DAB6"/>